<reference evidence="1 2" key="1">
    <citation type="submission" date="2021-01" db="EMBL/GenBank/DDBJ databases">
        <title>Chromosome-level genome assembly of a human fungal pathogen reveals clustering of transcriptionally co-regulated genes.</title>
        <authorList>
            <person name="Voorhies M."/>
            <person name="Cohen S."/>
            <person name="Shea T.P."/>
            <person name="Petrus S."/>
            <person name="Munoz J.F."/>
            <person name="Poplawski S."/>
            <person name="Goldman W.E."/>
            <person name="Michael T."/>
            <person name="Cuomo C.A."/>
            <person name="Sil A."/>
            <person name="Beyhan S."/>
        </authorList>
    </citation>
    <scope>NUCLEOTIDE SEQUENCE [LARGE SCALE GENOMIC DNA]</scope>
    <source>
        <strain evidence="1 2">G184AR</strain>
    </source>
</reference>
<proteinExistence type="predicted"/>
<name>A0A8H7YPI0_AJECA</name>
<dbReference type="AlphaFoldDB" id="A0A8H7YPI0"/>
<dbReference type="VEuPathDB" id="FungiDB:I7I52_05302"/>
<comment type="caution">
    <text evidence="1">The sequence shown here is derived from an EMBL/GenBank/DDBJ whole genome shotgun (WGS) entry which is preliminary data.</text>
</comment>
<sequence>MDIWLPLKRPLVCGIVMYDARRPCTCSENLVKSRINSSNTNQGNDYGAAMQCAFLLPRITSYCSFISVGISQGYFLSFSGCHLQNGYFFVV</sequence>
<organism evidence="1 2">
    <name type="scientific">Ajellomyces capsulatus</name>
    <name type="common">Darling's disease fungus</name>
    <name type="synonym">Histoplasma capsulatum</name>
    <dbReference type="NCBI Taxonomy" id="5037"/>
    <lineage>
        <taxon>Eukaryota</taxon>
        <taxon>Fungi</taxon>
        <taxon>Dikarya</taxon>
        <taxon>Ascomycota</taxon>
        <taxon>Pezizomycotina</taxon>
        <taxon>Eurotiomycetes</taxon>
        <taxon>Eurotiomycetidae</taxon>
        <taxon>Onygenales</taxon>
        <taxon>Ajellomycetaceae</taxon>
        <taxon>Histoplasma</taxon>
    </lineage>
</organism>
<dbReference type="Proteomes" id="UP000670092">
    <property type="component" value="Unassembled WGS sequence"/>
</dbReference>
<evidence type="ECO:0000313" key="2">
    <source>
        <dbReference type="Proteomes" id="UP000670092"/>
    </source>
</evidence>
<dbReference type="EMBL" id="JAEVHI010000004">
    <property type="protein sequence ID" value="KAG5293843.1"/>
    <property type="molecule type" value="Genomic_DNA"/>
</dbReference>
<gene>
    <name evidence="1" type="ORF">I7I52_05302</name>
</gene>
<evidence type="ECO:0000313" key="1">
    <source>
        <dbReference type="EMBL" id="KAG5293843.1"/>
    </source>
</evidence>
<protein>
    <submittedName>
        <fullName evidence="1">Uncharacterized protein</fullName>
    </submittedName>
</protein>
<accession>A0A8H7YPI0</accession>